<protein>
    <submittedName>
        <fullName evidence="1">Uncharacterized protein</fullName>
    </submittedName>
</protein>
<proteinExistence type="predicted"/>
<keyword evidence="2" id="KW-1185">Reference proteome</keyword>
<name>A0A061G232_THECC</name>
<evidence type="ECO:0000313" key="1">
    <source>
        <dbReference type="EMBL" id="EOY21094.1"/>
    </source>
</evidence>
<dbReference type="HOGENOM" id="CLU_2175637_0_0_1"/>
<sequence>MVVLKGQLVTVSRHTSLLAARTILLSSPVTTWKIDAGFCFWEFQNPVFAGFGMTKFNEPTFMSRCIGLLFQLGTLGEGKLILLVKGERFQNCSNEPDPFCRQEAVFQKKA</sequence>
<accession>A0A061G232</accession>
<dbReference type="AlphaFoldDB" id="A0A061G232"/>
<dbReference type="EMBL" id="CM001881">
    <property type="protein sequence ID" value="EOY21094.1"/>
    <property type="molecule type" value="Genomic_DNA"/>
</dbReference>
<organism evidence="1 2">
    <name type="scientific">Theobroma cacao</name>
    <name type="common">Cacao</name>
    <name type="synonym">Cocoa</name>
    <dbReference type="NCBI Taxonomy" id="3641"/>
    <lineage>
        <taxon>Eukaryota</taxon>
        <taxon>Viridiplantae</taxon>
        <taxon>Streptophyta</taxon>
        <taxon>Embryophyta</taxon>
        <taxon>Tracheophyta</taxon>
        <taxon>Spermatophyta</taxon>
        <taxon>Magnoliopsida</taxon>
        <taxon>eudicotyledons</taxon>
        <taxon>Gunneridae</taxon>
        <taxon>Pentapetalae</taxon>
        <taxon>rosids</taxon>
        <taxon>malvids</taxon>
        <taxon>Malvales</taxon>
        <taxon>Malvaceae</taxon>
        <taxon>Byttnerioideae</taxon>
        <taxon>Theobroma</taxon>
    </lineage>
</organism>
<dbReference type="Proteomes" id="UP000026915">
    <property type="component" value="Chromosome 3"/>
</dbReference>
<dbReference type="InParanoid" id="A0A061G232"/>
<gene>
    <name evidence="1" type="ORF">TCM_012429</name>
</gene>
<dbReference type="Gramene" id="EOY21094">
    <property type="protein sequence ID" value="EOY21094"/>
    <property type="gene ID" value="TCM_012429"/>
</dbReference>
<reference evidence="1 2" key="1">
    <citation type="journal article" date="2013" name="Genome Biol.">
        <title>The genome sequence of the most widely cultivated cacao type and its use to identify candidate genes regulating pod color.</title>
        <authorList>
            <person name="Motamayor J.C."/>
            <person name="Mockaitis K."/>
            <person name="Schmutz J."/>
            <person name="Haiminen N."/>
            <person name="Iii D.L."/>
            <person name="Cornejo O."/>
            <person name="Findley S.D."/>
            <person name="Zheng P."/>
            <person name="Utro F."/>
            <person name="Royaert S."/>
            <person name="Saski C."/>
            <person name="Jenkins J."/>
            <person name="Podicheti R."/>
            <person name="Zhao M."/>
            <person name="Scheffler B.E."/>
            <person name="Stack J.C."/>
            <person name="Feltus F.A."/>
            <person name="Mustiga G.M."/>
            <person name="Amores F."/>
            <person name="Phillips W."/>
            <person name="Marelli J.P."/>
            <person name="May G.D."/>
            <person name="Shapiro H."/>
            <person name="Ma J."/>
            <person name="Bustamante C.D."/>
            <person name="Schnell R.J."/>
            <person name="Main D."/>
            <person name="Gilbert D."/>
            <person name="Parida L."/>
            <person name="Kuhn D.N."/>
        </authorList>
    </citation>
    <scope>NUCLEOTIDE SEQUENCE [LARGE SCALE GENOMIC DNA]</scope>
    <source>
        <strain evidence="2">cv. Matina 1-6</strain>
    </source>
</reference>
<evidence type="ECO:0000313" key="2">
    <source>
        <dbReference type="Proteomes" id="UP000026915"/>
    </source>
</evidence>